<accession>A0A8H5FZP3</accession>
<evidence type="ECO:0008006" key="9">
    <source>
        <dbReference type="Google" id="ProtNLM"/>
    </source>
</evidence>
<organism evidence="7 8">
    <name type="scientific">Leucocoprinus leucothites</name>
    <dbReference type="NCBI Taxonomy" id="201217"/>
    <lineage>
        <taxon>Eukaryota</taxon>
        <taxon>Fungi</taxon>
        <taxon>Dikarya</taxon>
        <taxon>Basidiomycota</taxon>
        <taxon>Agaricomycotina</taxon>
        <taxon>Agaricomycetes</taxon>
        <taxon>Agaricomycetidae</taxon>
        <taxon>Agaricales</taxon>
        <taxon>Agaricineae</taxon>
        <taxon>Agaricaceae</taxon>
        <taxon>Leucocoprinus</taxon>
    </lineage>
</organism>
<evidence type="ECO:0000256" key="3">
    <source>
        <dbReference type="ARBA" id="ARBA00022692"/>
    </source>
</evidence>
<evidence type="ECO:0000313" key="8">
    <source>
        <dbReference type="Proteomes" id="UP000559027"/>
    </source>
</evidence>
<feature type="transmembrane region" description="Helical" evidence="6">
    <location>
        <begin position="151"/>
        <end position="171"/>
    </location>
</feature>
<evidence type="ECO:0000256" key="5">
    <source>
        <dbReference type="ARBA" id="ARBA00023136"/>
    </source>
</evidence>
<dbReference type="PANTHER" id="PTHR21236:SF2">
    <property type="entry name" value="PROTEIN YIPF"/>
    <property type="match status" value="1"/>
</dbReference>
<keyword evidence="5 6" id="KW-0472">Membrane</keyword>
<dbReference type="EMBL" id="JAACJO010000008">
    <property type="protein sequence ID" value="KAF5354717.1"/>
    <property type="molecule type" value="Genomic_DNA"/>
</dbReference>
<keyword evidence="8" id="KW-1185">Reference proteome</keyword>
<name>A0A8H5FZP3_9AGAR</name>
<dbReference type="GO" id="GO:0006888">
    <property type="term" value="P:endoplasmic reticulum to Golgi vesicle-mediated transport"/>
    <property type="evidence" value="ECO:0007669"/>
    <property type="project" value="InterPro"/>
</dbReference>
<dbReference type="OrthoDB" id="440385at2759"/>
<evidence type="ECO:0000256" key="2">
    <source>
        <dbReference type="ARBA" id="ARBA00010596"/>
    </source>
</evidence>
<protein>
    <recommendedName>
        <fullName evidence="9">Protein YIP</fullName>
    </recommendedName>
</protein>
<feature type="transmembrane region" description="Helical" evidence="6">
    <location>
        <begin position="183"/>
        <end position="203"/>
    </location>
</feature>
<evidence type="ECO:0000256" key="6">
    <source>
        <dbReference type="SAM" id="Phobius"/>
    </source>
</evidence>
<feature type="transmembrane region" description="Helical" evidence="6">
    <location>
        <begin position="125"/>
        <end position="145"/>
    </location>
</feature>
<sequence length="208" mass="22382">MWQDNGNVYSASSSQNAYYQAPMPQEPLQFYAPSASAQDSGGFYPGSRPSLEGQGTVQGNMAQGGGYGGSIQPQGAWWTAFGTGGFEGEPPLLEELGINFSHIRAKSMTVLNPLQRVDERIMDDADLAGPIIFFFCFGLFLLFSGKPNFGYIYGVGLFGAASMYTLLNLMSDHGIDAYRVASVLGYCLLPMVGISAISIAIHLEYALQ</sequence>
<dbReference type="GO" id="GO:0048280">
    <property type="term" value="P:vesicle fusion with Golgi apparatus"/>
    <property type="evidence" value="ECO:0007669"/>
    <property type="project" value="TreeGrafter"/>
</dbReference>
<dbReference type="PANTHER" id="PTHR21236">
    <property type="entry name" value="GOLGI MEMBRANE PROTEIN YIP1"/>
    <property type="match status" value="1"/>
</dbReference>
<evidence type="ECO:0000256" key="4">
    <source>
        <dbReference type="ARBA" id="ARBA00022989"/>
    </source>
</evidence>
<dbReference type="InterPro" id="IPR045231">
    <property type="entry name" value="Yip1/4-like"/>
</dbReference>
<dbReference type="AlphaFoldDB" id="A0A8H5FZP3"/>
<proteinExistence type="inferred from homology"/>
<reference evidence="7 8" key="1">
    <citation type="journal article" date="2020" name="ISME J.">
        <title>Uncovering the hidden diversity of litter-decomposition mechanisms in mushroom-forming fungi.</title>
        <authorList>
            <person name="Floudas D."/>
            <person name="Bentzer J."/>
            <person name="Ahren D."/>
            <person name="Johansson T."/>
            <person name="Persson P."/>
            <person name="Tunlid A."/>
        </authorList>
    </citation>
    <scope>NUCLEOTIDE SEQUENCE [LARGE SCALE GENOMIC DNA]</scope>
    <source>
        <strain evidence="7 8">CBS 146.42</strain>
    </source>
</reference>
<keyword evidence="3 6" id="KW-0812">Transmembrane</keyword>
<dbReference type="GO" id="GO:0005802">
    <property type="term" value="C:trans-Golgi network"/>
    <property type="evidence" value="ECO:0007669"/>
    <property type="project" value="TreeGrafter"/>
</dbReference>
<keyword evidence="4 6" id="KW-1133">Transmembrane helix</keyword>
<comment type="subcellular location">
    <subcellularLocation>
        <location evidence="1">Membrane</location>
        <topology evidence="1">Multi-pass membrane protein</topology>
    </subcellularLocation>
</comment>
<dbReference type="Proteomes" id="UP000559027">
    <property type="component" value="Unassembled WGS sequence"/>
</dbReference>
<comment type="caution">
    <text evidence="7">The sequence shown here is derived from an EMBL/GenBank/DDBJ whole genome shotgun (WGS) entry which is preliminary data.</text>
</comment>
<evidence type="ECO:0000256" key="1">
    <source>
        <dbReference type="ARBA" id="ARBA00004141"/>
    </source>
</evidence>
<evidence type="ECO:0000313" key="7">
    <source>
        <dbReference type="EMBL" id="KAF5354717.1"/>
    </source>
</evidence>
<comment type="similarity">
    <text evidence="2">Belongs to the YIP1 family.</text>
</comment>
<gene>
    <name evidence="7" type="ORF">D9756_005346</name>
</gene>
<dbReference type="GO" id="GO:0016020">
    <property type="term" value="C:membrane"/>
    <property type="evidence" value="ECO:0007669"/>
    <property type="project" value="UniProtKB-SubCell"/>
</dbReference>